<name>A0A2K0U4J1_TRIHA</name>
<protein>
    <submittedName>
        <fullName evidence="1">Uncharacterized protein</fullName>
    </submittedName>
</protein>
<reference evidence="1 2" key="1">
    <citation type="submission" date="2017-02" db="EMBL/GenBank/DDBJ databases">
        <title>Genomes of Trichoderma spp. with biocontrol activity.</title>
        <authorList>
            <person name="Gardiner D."/>
            <person name="Kazan K."/>
            <person name="Vos C."/>
            <person name="Harvey P."/>
        </authorList>
    </citation>
    <scope>NUCLEOTIDE SEQUENCE [LARGE SCALE GENOMIC DNA]</scope>
    <source>
        <strain evidence="1 2">Tr1</strain>
    </source>
</reference>
<dbReference type="EMBL" id="MTYI01000097">
    <property type="protein sequence ID" value="PNP52695.1"/>
    <property type="molecule type" value="Genomic_DNA"/>
</dbReference>
<sequence>MLCGNPLRCRLRTWTDLWNRRLCGQHLNIFFDLSQVNGHPVFVLRPHLVFTRAASYINNVTDINFFFNDFFNNLFKDFYKYNFVISDTGRTYTSAIRGYIPTKWMLF</sequence>
<accession>A0A2K0U4J1</accession>
<evidence type="ECO:0000313" key="1">
    <source>
        <dbReference type="EMBL" id="PNP52695.1"/>
    </source>
</evidence>
<evidence type="ECO:0000313" key="2">
    <source>
        <dbReference type="Proteomes" id="UP000236290"/>
    </source>
</evidence>
<gene>
    <name evidence="1" type="ORF">THARTR1_06759</name>
</gene>
<proteinExistence type="predicted"/>
<organism evidence="1 2">
    <name type="scientific">Trichoderma harzianum</name>
    <name type="common">Hypocrea lixii</name>
    <dbReference type="NCBI Taxonomy" id="5544"/>
    <lineage>
        <taxon>Eukaryota</taxon>
        <taxon>Fungi</taxon>
        <taxon>Dikarya</taxon>
        <taxon>Ascomycota</taxon>
        <taxon>Pezizomycotina</taxon>
        <taxon>Sordariomycetes</taxon>
        <taxon>Hypocreomycetidae</taxon>
        <taxon>Hypocreales</taxon>
        <taxon>Hypocreaceae</taxon>
        <taxon>Trichoderma</taxon>
    </lineage>
</organism>
<dbReference type="AlphaFoldDB" id="A0A2K0U4J1"/>
<dbReference type="Proteomes" id="UP000236290">
    <property type="component" value="Unassembled WGS sequence"/>
</dbReference>
<comment type="caution">
    <text evidence="1">The sequence shown here is derived from an EMBL/GenBank/DDBJ whole genome shotgun (WGS) entry which is preliminary data.</text>
</comment>